<dbReference type="InterPro" id="IPR011011">
    <property type="entry name" value="Znf_FYVE_PHD"/>
</dbReference>
<dbReference type="Proteomes" id="UP001408789">
    <property type="component" value="Unassembled WGS sequence"/>
</dbReference>
<sequence>MTTPIPEFPEPFEGVGKEKTADTKPTTEIEVQVEKTNGLEPKYGDGPTEKDTNPKTTSQSTQLHWQGLVCQTCGDKGFTNAFIYCVECLDFAIHRYCLDIIPETVDERVIWYCEDCQVKSTLAQKKKAANLGHITARDPETQRGIDSLATGTKEFNCQDYLPEHAKNIPRKKRTKRKKIAASLAAKKNGDMIQQRKMKFLKDCNLLNWLLREWKFLDEPQTSGRSCERTELVSDSSCGRNESDKANNHEYQAETSSDMSQSVEFEDNKQENYYIYAQPIIDPIWRGSFNIIGTRYDHFEGLVAHISNKACYNVFKEANTLASSLHLEMQPKSVLWPKNFQECEPSDDNIALYFLPGNPMDVEAFDNMVLDMMENGLAMRAATNNAELLIFSSILLPPLFRRVQEKYYLWGVFRGKQNDPISVASHDRSKDSPNEDIDAKQTLAMKRMLNAQSSKSFE</sequence>
<feature type="region of interest" description="Disordered" evidence="6">
    <location>
        <begin position="1"/>
        <end position="59"/>
    </location>
</feature>
<evidence type="ECO:0000313" key="8">
    <source>
        <dbReference type="EMBL" id="KAK9074938.1"/>
    </source>
</evidence>
<dbReference type="EMBL" id="JBCNJP010000007">
    <property type="protein sequence ID" value="KAK9074938.1"/>
    <property type="molecule type" value="Genomic_DNA"/>
</dbReference>
<gene>
    <name evidence="8" type="ORF">SSX86_003257</name>
</gene>
<dbReference type="GO" id="GO:0034244">
    <property type="term" value="P:negative regulation of transcription elongation by RNA polymerase II"/>
    <property type="evidence" value="ECO:0007669"/>
    <property type="project" value="InterPro"/>
</dbReference>
<feature type="domain" description="AIPP2-like SPOC-like" evidence="7">
    <location>
        <begin position="284"/>
        <end position="412"/>
    </location>
</feature>
<dbReference type="InterPro" id="IPR056280">
    <property type="entry name" value="AIPP2-like_SPOC"/>
</dbReference>
<dbReference type="AlphaFoldDB" id="A0AAP0H4U2"/>
<keyword evidence="9" id="KW-1185">Reference proteome</keyword>
<feature type="region of interest" description="Disordered" evidence="6">
    <location>
        <begin position="235"/>
        <end position="260"/>
    </location>
</feature>
<keyword evidence="2" id="KW-0863">Zinc-finger</keyword>
<dbReference type="GO" id="GO:0140566">
    <property type="term" value="F:histone reader activity"/>
    <property type="evidence" value="ECO:0007669"/>
    <property type="project" value="InterPro"/>
</dbReference>
<dbReference type="Gene3D" id="2.30.30.1150">
    <property type="match status" value="1"/>
</dbReference>
<protein>
    <recommendedName>
        <fullName evidence="7">AIPP2-like SPOC-like domain-containing protein</fullName>
    </recommendedName>
</protein>
<proteinExistence type="predicted"/>
<organism evidence="8 9">
    <name type="scientific">Deinandra increscens subsp. villosa</name>
    <dbReference type="NCBI Taxonomy" id="3103831"/>
    <lineage>
        <taxon>Eukaryota</taxon>
        <taxon>Viridiplantae</taxon>
        <taxon>Streptophyta</taxon>
        <taxon>Embryophyta</taxon>
        <taxon>Tracheophyta</taxon>
        <taxon>Spermatophyta</taxon>
        <taxon>Magnoliopsida</taxon>
        <taxon>eudicotyledons</taxon>
        <taxon>Gunneridae</taxon>
        <taxon>Pentapetalae</taxon>
        <taxon>asterids</taxon>
        <taxon>campanulids</taxon>
        <taxon>Asterales</taxon>
        <taxon>Asteraceae</taxon>
        <taxon>Asteroideae</taxon>
        <taxon>Heliantheae alliance</taxon>
        <taxon>Madieae</taxon>
        <taxon>Madiinae</taxon>
        <taxon>Deinandra</taxon>
    </lineage>
</organism>
<dbReference type="GO" id="GO:0008270">
    <property type="term" value="F:zinc ion binding"/>
    <property type="evidence" value="ECO:0007669"/>
    <property type="project" value="UniProtKB-KW"/>
</dbReference>
<dbReference type="SUPFAM" id="SSF57903">
    <property type="entry name" value="FYVE/PHD zinc finger"/>
    <property type="match status" value="1"/>
</dbReference>
<dbReference type="Pfam" id="PF23121">
    <property type="entry name" value="SPOC_AIPP2"/>
    <property type="match status" value="1"/>
</dbReference>
<evidence type="ECO:0000256" key="1">
    <source>
        <dbReference type="ARBA" id="ARBA00022723"/>
    </source>
</evidence>
<dbReference type="PANTHER" id="PTHR33304:SF18">
    <property type="entry name" value="CHROMATIN REGULATOR PHD FAMILY-RELATED"/>
    <property type="match status" value="1"/>
</dbReference>
<evidence type="ECO:0000256" key="4">
    <source>
        <dbReference type="ARBA" id="ARBA00023015"/>
    </source>
</evidence>
<reference evidence="8 9" key="1">
    <citation type="submission" date="2024-04" db="EMBL/GenBank/DDBJ databases">
        <title>The reference genome of an endangered Asteraceae, Deinandra increscens subsp. villosa, native to the Central Coast of California.</title>
        <authorList>
            <person name="Guilliams M."/>
            <person name="Hasenstab-Lehman K."/>
            <person name="Meyer R."/>
            <person name="Mcevoy S."/>
        </authorList>
    </citation>
    <scope>NUCLEOTIDE SEQUENCE [LARGE SCALE GENOMIC DNA]</scope>
    <source>
        <tissue evidence="8">Leaf</tissue>
    </source>
</reference>
<keyword evidence="3" id="KW-0862">Zinc</keyword>
<name>A0AAP0H4U2_9ASTR</name>
<evidence type="ECO:0000259" key="7">
    <source>
        <dbReference type="Pfam" id="PF23121"/>
    </source>
</evidence>
<dbReference type="InterPro" id="IPR049914">
    <property type="entry name" value="PHD1-3/5-6"/>
</dbReference>
<comment type="caution">
    <text evidence="8">The sequence shown here is derived from an EMBL/GenBank/DDBJ whole genome shotgun (WGS) entry which is preliminary data.</text>
</comment>
<feature type="compositionally biased region" description="Basic and acidic residues" evidence="6">
    <location>
        <begin position="15"/>
        <end position="27"/>
    </location>
</feature>
<keyword evidence="4" id="KW-0805">Transcription regulation</keyword>
<accession>A0AAP0H4U2</accession>
<evidence type="ECO:0000256" key="2">
    <source>
        <dbReference type="ARBA" id="ARBA00022771"/>
    </source>
</evidence>
<evidence type="ECO:0000256" key="6">
    <source>
        <dbReference type="SAM" id="MobiDB-lite"/>
    </source>
</evidence>
<evidence type="ECO:0000313" key="9">
    <source>
        <dbReference type="Proteomes" id="UP001408789"/>
    </source>
</evidence>
<keyword evidence="1" id="KW-0479">Metal-binding</keyword>
<dbReference type="PANTHER" id="PTHR33304">
    <property type="match status" value="1"/>
</dbReference>
<evidence type="ECO:0000256" key="5">
    <source>
        <dbReference type="ARBA" id="ARBA00023163"/>
    </source>
</evidence>
<feature type="compositionally biased region" description="Basic and acidic residues" evidence="6">
    <location>
        <begin position="240"/>
        <end position="251"/>
    </location>
</feature>
<evidence type="ECO:0000256" key="3">
    <source>
        <dbReference type="ARBA" id="ARBA00022833"/>
    </source>
</evidence>
<keyword evidence="5" id="KW-0804">Transcription</keyword>